<dbReference type="RefSeq" id="WP_377028816.1">
    <property type="nucleotide sequence ID" value="NZ_JBHOMY010000010.1"/>
</dbReference>
<dbReference type="EMBL" id="JBHOMY010000010">
    <property type="protein sequence ID" value="MFC1455731.1"/>
    <property type="molecule type" value="Genomic_DNA"/>
</dbReference>
<keyword evidence="3" id="KW-1185">Reference proteome</keyword>
<name>A0ABV6Y3N0_9HYPH</name>
<gene>
    <name evidence="2" type="ORF">ACETIH_03150</name>
</gene>
<keyword evidence="1" id="KW-0175">Coiled coil</keyword>
<accession>A0ABV6Y3N0</accession>
<proteinExistence type="predicted"/>
<comment type="caution">
    <text evidence="2">The sequence shown here is derived from an EMBL/GenBank/DDBJ whole genome shotgun (WGS) entry which is preliminary data.</text>
</comment>
<evidence type="ECO:0000313" key="2">
    <source>
        <dbReference type="EMBL" id="MFC1455731.1"/>
    </source>
</evidence>
<evidence type="ECO:0000256" key="1">
    <source>
        <dbReference type="SAM" id="Coils"/>
    </source>
</evidence>
<evidence type="ECO:0000313" key="3">
    <source>
        <dbReference type="Proteomes" id="UP001593940"/>
    </source>
</evidence>
<dbReference type="Proteomes" id="UP001593940">
    <property type="component" value="Unassembled WGS sequence"/>
</dbReference>
<sequence>MQASDPFPVEYLPRPVKETILAEFQGRHPTIHEVASVPDAHWLTLPAIGPTRLARLRSLMVGICDQLEPPALTRMTATQLQARYHRLQTKLKKTRDQLRATKAELWMRGIVLGTE</sequence>
<protein>
    <submittedName>
        <fullName evidence="2">Uncharacterized protein</fullName>
    </submittedName>
</protein>
<feature type="coiled-coil region" evidence="1">
    <location>
        <begin position="77"/>
        <end position="104"/>
    </location>
</feature>
<organism evidence="2 3">
    <name type="scientific">Microvirga arabica</name>
    <dbReference type="NCBI Taxonomy" id="1128671"/>
    <lineage>
        <taxon>Bacteria</taxon>
        <taxon>Pseudomonadati</taxon>
        <taxon>Pseudomonadota</taxon>
        <taxon>Alphaproteobacteria</taxon>
        <taxon>Hyphomicrobiales</taxon>
        <taxon>Methylobacteriaceae</taxon>
        <taxon>Microvirga</taxon>
    </lineage>
</organism>
<reference evidence="2 3" key="1">
    <citation type="submission" date="2024-09" db="EMBL/GenBank/DDBJ databases">
        <title>Nodulacao em especies de Leguminosae Basais da Amazonia e Caracterizacao dos Rizobios e Bacterias Associadas aos Nodulos.</title>
        <authorList>
            <person name="Jambeiro I.C.A."/>
            <person name="Lopes I.S."/>
            <person name="Aguiar E.R.G.R."/>
            <person name="Santos A.F.J."/>
            <person name="Dos Santos J.M.F."/>
            <person name="Gross E."/>
        </authorList>
    </citation>
    <scope>NUCLEOTIDE SEQUENCE [LARGE SCALE GENOMIC DNA]</scope>
    <source>
        <strain evidence="2 3">BRUESC1165</strain>
    </source>
</reference>